<reference evidence="4" key="1">
    <citation type="submission" date="2025-08" db="UniProtKB">
        <authorList>
            <consortium name="RefSeq"/>
        </authorList>
    </citation>
    <scope>IDENTIFICATION</scope>
    <source>
        <tissue evidence="4">Cell line</tissue>
    </source>
</reference>
<dbReference type="Gene3D" id="1.10.8.50">
    <property type="match status" value="1"/>
</dbReference>
<feature type="domain" description="Formamidopyrimidine-DNA glycosylase H2TH DNA-binding" evidence="2">
    <location>
        <begin position="114"/>
        <end position="213"/>
    </location>
</feature>
<feature type="compositionally biased region" description="Basic residues" evidence="1">
    <location>
        <begin position="343"/>
        <end position="360"/>
    </location>
</feature>
<dbReference type="PANTHER" id="PTHR22993:SF27">
    <property type="entry name" value="ENDONUCLEASE 8-LIKE 1"/>
    <property type="match status" value="1"/>
</dbReference>
<dbReference type="RefSeq" id="XP_072602161.1">
    <property type="nucleotide sequence ID" value="XM_072746060.1"/>
</dbReference>
<gene>
    <name evidence="4" type="primary">NEIL1</name>
</gene>
<sequence>MDSSRHMPEGKAKGREWRGGGGPGGERSGQHRWPRSRSQPCKALEGEHRGQRAPSEACVGPAGPPYPALPGFASVPTPAAGSGGSGFLSTTEATGLLPALPGSASAPQGSIRSPGFLPSSLLESCPGHVLRENVLRNLADKAFEQPICEALLDQRFFNGIGNYLRAEILHRLGIPPFEKARTVLETLRQRRPSPEQTLSQKIRAKLQSPDLLELCHSVPKEVVQLGGKGYGPESGEEDFAAFRAWLRCYGVPGMSSLRDGRGRTIWFQGDPGPLAPKGGKSCKKKSKGAQQGPEHRTEDPLLPSVARSRSRGARRGPPEQGTAQQPEGTSLQQDPEVPPAPVKGRRRRQPAALGHRRPQRIKADTPSLEEGMSAS</sequence>
<name>A0ABM4ZI39_VULVU</name>
<feature type="compositionally biased region" description="Basic and acidic residues" evidence="1">
    <location>
        <begin position="1"/>
        <end position="18"/>
    </location>
</feature>
<feature type="compositionally biased region" description="Polar residues" evidence="1">
    <location>
        <begin position="321"/>
        <end position="333"/>
    </location>
</feature>
<dbReference type="Pfam" id="PF09292">
    <property type="entry name" value="Neil1-DNA_bind"/>
    <property type="match status" value="1"/>
</dbReference>
<proteinExistence type="predicted"/>
<dbReference type="Proteomes" id="UP001652641">
    <property type="component" value="Unplaced"/>
</dbReference>
<keyword evidence="3" id="KW-1185">Reference proteome</keyword>
<dbReference type="SMART" id="SM01232">
    <property type="entry name" value="H2TH"/>
    <property type="match status" value="1"/>
</dbReference>
<dbReference type="InterPro" id="IPR010979">
    <property type="entry name" value="Ribosomal_uS13-like_H2TH"/>
</dbReference>
<evidence type="ECO:0000256" key="1">
    <source>
        <dbReference type="SAM" id="MobiDB-lite"/>
    </source>
</evidence>
<accession>A0ABM4ZI39</accession>
<dbReference type="SUPFAM" id="SSF46946">
    <property type="entry name" value="S13-like H2TH domain"/>
    <property type="match status" value="1"/>
</dbReference>
<evidence type="ECO:0000259" key="2">
    <source>
        <dbReference type="SMART" id="SM01232"/>
    </source>
</evidence>
<evidence type="ECO:0000313" key="3">
    <source>
        <dbReference type="Proteomes" id="UP001652641"/>
    </source>
</evidence>
<feature type="region of interest" description="Disordered" evidence="1">
    <location>
        <begin position="1"/>
        <end position="62"/>
    </location>
</feature>
<dbReference type="InterPro" id="IPR015886">
    <property type="entry name" value="H2TH_FPG"/>
</dbReference>
<evidence type="ECO:0000313" key="4">
    <source>
        <dbReference type="RefSeq" id="XP_072602161.1"/>
    </source>
</evidence>
<protein>
    <submittedName>
        <fullName evidence="4">Endonuclease 8-like 1 isoform X2</fullName>
    </submittedName>
</protein>
<dbReference type="PANTHER" id="PTHR22993">
    <property type="entry name" value="FORMAMIDOPYRIMIDINE-DNA GLYCOSYLASE"/>
    <property type="match status" value="1"/>
</dbReference>
<organism evidence="3 4">
    <name type="scientific">Vulpes vulpes</name>
    <name type="common">Red fox</name>
    <dbReference type="NCBI Taxonomy" id="9627"/>
    <lineage>
        <taxon>Eukaryota</taxon>
        <taxon>Metazoa</taxon>
        <taxon>Chordata</taxon>
        <taxon>Craniata</taxon>
        <taxon>Vertebrata</taxon>
        <taxon>Euteleostomi</taxon>
        <taxon>Mammalia</taxon>
        <taxon>Eutheria</taxon>
        <taxon>Laurasiatheria</taxon>
        <taxon>Carnivora</taxon>
        <taxon>Caniformia</taxon>
        <taxon>Canidae</taxon>
        <taxon>Vulpes</taxon>
    </lineage>
</organism>
<feature type="region of interest" description="Disordered" evidence="1">
    <location>
        <begin position="259"/>
        <end position="375"/>
    </location>
</feature>
<dbReference type="InterPro" id="IPR015371">
    <property type="entry name" value="Endonuclease-VIII_DNA-bd"/>
</dbReference>
<dbReference type="GeneID" id="112910111"/>
<dbReference type="SUPFAM" id="SSF57716">
    <property type="entry name" value="Glucocorticoid receptor-like (DNA-binding domain)"/>
    <property type="match status" value="1"/>
</dbReference>